<name>A0A915IDI0_ROMCU</name>
<keyword evidence="3" id="KW-1185">Reference proteome</keyword>
<dbReference type="InterPro" id="IPR003582">
    <property type="entry name" value="ShKT_dom"/>
</dbReference>
<dbReference type="OMA" id="WMRPYCQ"/>
<dbReference type="Proteomes" id="UP000887565">
    <property type="component" value="Unplaced"/>
</dbReference>
<keyword evidence="1" id="KW-1015">Disulfide bond</keyword>
<feature type="domain" description="ShKT" evidence="2">
    <location>
        <begin position="8"/>
        <end position="42"/>
    </location>
</feature>
<evidence type="ECO:0000313" key="3">
    <source>
        <dbReference type="Proteomes" id="UP000887565"/>
    </source>
</evidence>
<evidence type="ECO:0000256" key="1">
    <source>
        <dbReference type="PROSITE-ProRule" id="PRU01005"/>
    </source>
</evidence>
<evidence type="ECO:0000313" key="4">
    <source>
        <dbReference type="WBParaSite" id="nRc.2.0.1.t12254-RA"/>
    </source>
</evidence>
<sequence length="313" mass="34499">MYFFFTVCVDTDDMCCFWASLGHCDSNMFWMRPYCQRACGTCGCANHRSTFDILVDNAPDCKVTQTECMAPQPQPHSDEENNKLGGLVTLATGTPFHQATGLNAEHTEEELQETTVAGAGATLGAQTGANGCDDTNELCCFWASIGHCDSNKYWMRPYCQKSCGTCDCTEEDADSCQVDIADGCQQTTLAPFTRLPQTTMAAVYSSQATIRQMPYQALNGGIASEASTNIHIEPSPPAPNADTAPTAVTNPAEVPTKAVKRLIDIVFKDYFDSQFRIRNPWYNIQNFDQSQNGNKTKLRYKSNKQLAFVTQKV</sequence>
<dbReference type="WBParaSite" id="nRc.2.0.1.t12254-RA">
    <property type="protein sequence ID" value="nRc.2.0.1.t12254-RA"/>
    <property type="gene ID" value="nRc.2.0.1.g12254"/>
</dbReference>
<dbReference type="PROSITE" id="PS51670">
    <property type="entry name" value="SHKT"/>
    <property type="match status" value="2"/>
</dbReference>
<dbReference type="AlphaFoldDB" id="A0A915IDI0"/>
<feature type="disulfide bond" evidence="1">
    <location>
        <begin position="8"/>
        <end position="42"/>
    </location>
</feature>
<organism evidence="3 4">
    <name type="scientific">Romanomermis culicivorax</name>
    <name type="common">Nematode worm</name>
    <dbReference type="NCBI Taxonomy" id="13658"/>
    <lineage>
        <taxon>Eukaryota</taxon>
        <taxon>Metazoa</taxon>
        <taxon>Ecdysozoa</taxon>
        <taxon>Nematoda</taxon>
        <taxon>Enoplea</taxon>
        <taxon>Dorylaimia</taxon>
        <taxon>Mermithida</taxon>
        <taxon>Mermithoidea</taxon>
        <taxon>Mermithidae</taxon>
        <taxon>Romanomermis</taxon>
    </lineage>
</organism>
<reference evidence="4" key="1">
    <citation type="submission" date="2022-11" db="UniProtKB">
        <authorList>
            <consortium name="WormBaseParasite"/>
        </authorList>
    </citation>
    <scope>IDENTIFICATION</scope>
</reference>
<comment type="caution">
    <text evidence="1">Lacks conserved residue(s) required for the propagation of feature annotation.</text>
</comment>
<proteinExistence type="predicted"/>
<dbReference type="SMART" id="SM00254">
    <property type="entry name" value="ShKT"/>
    <property type="match status" value="2"/>
</dbReference>
<evidence type="ECO:0000259" key="2">
    <source>
        <dbReference type="PROSITE" id="PS51670"/>
    </source>
</evidence>
<accession>A0A915IDI0</accession>
<feature type="disulfide bond" evidence="1">
    <location>
        <begin position="132"/>
        <end position="166"/>
    </location>
</feature>
<dbReference type="Pfam" id="PF01549">
    <property type="entry name" value="ShK"/>
    <property type="match status" value="2"/>
</dbReference>
<protein>
    <submittedName>
        <fullName evidence="4">ShKT domain-containing protein</fullName>
    </submittedName>
</protein>
<feature type="domain" description="ShKT" evidence="2">
    <location>
        <begin position="132"/>
        <end position="166"/>
    </location>
</feature>